<keyword evidence="3" id="KW-1185">Reference proteome</keyword>
<organism evidence="2 3">
    <name type="scientific">Panicum virgatum</name>
    <name type="common">Blackwell switchgrass</name>
    <dbReference type="NCBI Taxonomy" id="38727"/>
    <lineage>
        <taxon>Eukaryota</taxon>
        <taxon>Viridiplantae</taxon>
        <taxon>Streptophyta</taxon>
        <taxon>Embryophyta</taxon>
        <taxon>Tracheophyta</taxon>
        <taxon>Spermatophyta</taxon>
        <taxon>Magnoliopsida</taxon>
        <taxon>Liliopsida</taxon>
        <taxon>Poales</taxon>
        <taxon>Poaceae</taxon>
        <taxon>PACMAD clade</taxon>
        <taxon>Panicoideae</taxon>
        <taxon>Panicodae</taxon>
        <taxon>Paniceae</taxon>
        <taxon>Panicinae</taxon>
        <taxon>Panicum</taxon>
        <taxon>Panicum sect. Hiantes</taxon>
    </lineage>
</organism>
<name>A0A8T0S595_PANVG</name>
<accession>A0A8T0S595</accession>
<evidence type="ECO:0000313" key="3">
    <source>
        <dbReference type="Proteomes" id="UP000823388"/>
    </source>
</evidence>
<dbReference type="EMBL" id="CM029046">
    <property type="protein sequence ID" value="KAG2591953.1"/>
    <property type="molecule type" value="Genomic_DNA"/>
</dbReference>
<feature type="region of interest" description="Disordered" evidence="1">
    <location>
        <begin position="145"/>
        <end position="189"/>
    </location>
</feature>
<sequence length="263" mass="29302">MGHSLGWDRNRPHSLPSYGLLSIGCPHLGCQRAAIHDVSCTLAALHARESYTSSTTFFHIQLPVFEIRANNYNHWIQLNPSFFSLPPFSFLSLPAPPARRPAPAPCRNAGRAPRTDALRAPRASACSAGHAPRWPCASHAPPPTAAGHARCCGPRAPHAPPRLPRATRAARTPRRRPHRRRRRRKKYFRRLLTPRAPTASLQRACPLPLCNAARHHRVPRRPLLPHPVPLPPEHPPPVLYASARRHVLSLTEKVPSSSEKKHL</sequence>
<comment type="caution">
    <text evidence="2">The sequence shown here is derived from an EMBL/GenBank/DDBJ whole genome shotgun (WGS) entry which is preliminary data.</text>
</comment>
<dbReference type="AlphaFoldDB" id="A0A8T0S595"/>
<gene>
    <name evidence="2" type="ORF">PVAP13_5NG515586</name>
</gene>
<feature type="compositionally biased region" description="Basic residues" evidence="1">
    <location>
        <begin position="171"/>
        <end position="189"/>
    </location>
</feature>
<protein>
    <submittedName>
        <fullName evidence="2">Uncharacterized protein</fullName>
    </submittedName>
</protein>
<evidence type="ECO:0000256" key="1">
    <source>
        <dbReference type="SAM" id="MobiDB-lite"/>
    </source>
</evidence>
<proteinExistence type="predicted"/>
<reference evidence="2" key="1">
    <citation type="submission" date="2020-05" db="EMBL/GenBank/DDBJ databases">
        <title>WGS assembly of Panicum virgatum.</title>
        <authorList>
            <person name="Lovell J.T."/>
            <person name="Jenkins J."/>
            <person name="Shu S."/>
            <person name="Juenger T.E."/>
            <person name="Schmutz J."/>
        </authorList>
    </citation>
    <scope>NUCLEOTIDE SEQUENCE</scope>
    <source>
        <strain evidence="2">AP13</strain>
    </source>
</reference>
<evidence type="ECO:0000313" key="2">
    <source>
        <dbReference type="EMBL" id="KAG2591953.1"/>
    </source>
</evidence>
<dbReference type="Proteomes" id="UP000823388">
    <property type="component" value="Chromosome 5N"/>
</dbReference>